<dbReference type="Pfam" id="PF08501">
    <property type="entry name" value="Shikimate_dh_N"/>
    <property type="match status" value="1"/>
</dbReference>
<proteinExistence type="predicted"/>
<dbReference type="CDD" id="cd01065">
    <property type="entry name" value="NAD_bind_Shikimate_DH"/>
    <property type="match status" value="1"/>
</dbReference>
<sequence>MKQGKTFGLIGEKLGHSLSGQIHSRLFAALGAEARYDLIEIPREGFADTFPRLLAEYDGLNVTIPYKRAVLPYLEALSPEAADYGAVNTVDCAARTGHNTDVTGFLRSLGERVEALSGDVLLLGAGGAARMMAKEALRRCRSLTVAVRDPGSENAASLRQELAGAAVRFVPLGQIEGAYDALLNATPVGMWPQVEGCPVDESVIARCGFVFDAIYNPAETRLLQAARALGIPALGGMGMLVLQAAAAQEIWLGRPVDGDLTGGLVRSLEGTSHAG</sequence>
<dbReference type="GO" id="GO:0009423">
    <property type="term" value="P:chorismate biosynthetic process"/>
    <property type="evidence" value="ECO:0007669"/>
    <property type="project" value="TreeGrafter"/>
</dbReference>
<dbReference type="InterPro" id="IPR046346">
    <property type="entry name" value="Aminoacid_DH-like_N_sf"/>
</dbReference>
<keyword evidence="7" id="KW-1185">Reference proteome</keyword>
<dbReference type="AlphaFoldDB" id="A0AAQ1MEU1"/>
<comment type="caution">
    <text evidence="5">The sequence shown here is derived from an EMBL/GenBank/DDBJ whole genome shotgun (WGS) entry which is preliminary data.</text>
</comment>
<evidence type="ECO:0000313" key="7">
    <source>
        <dbReference type="Proteomes" id="UP000474718"/>
    </source>
</evidence>
<dbReference type="Proteomes" id="UP000184089">
    <property type="component" value="Unassembled WGS sequence"/>
</dbReference>
<feature type="domain" description="Shikimate dehydrogenase substrate binding N-terminal" evidence="3">
    <location>
        <begin position="9"/>
        <end position="90"/>
    </location>
</feature>
<dbReference type="SUPFAM" id="SSF53223">
    <property type="entry name" value="Aminoacid dehydrogenase-like, N-terminal domain"/>
    <property type="match status" value="1"/>
</dbReference>
<dbReference type="PANTHER" id="PTHR21089">
    <property type="entry name" value="SHIKIMATE DEHYDROGENASE"/>
    <property type="match status" value="1"/>
</dbReference>
<dbReference type="Gene3D" id="3.40.50.10860">
    <property type="entry name" value="Leucine Dehydrogenase, chain A, domain 1"/>
    <property type="match status" value="1"/>
</dbReference>
<keyword evidence="2" id="KW-0028">Amino-acid biosynthesis</keyword>
<evidence type="ECO:0000256" key="1">
    <source>
        <dbReference type="ARBA" id="ARBA00004871"/>
    </source>
</evidence>
<dbReference type="EMBL" id="FQVY01000003">
    <property type="protein sequence ID" value="SHG36852.1"/>
    <property type="molecule type" value="Genomic_DNA"/>
</dbReference>
<keyword evidence="2" id="KW-0057">Aromatic amino acid biosynthesis</keyword>
<evidence type="ECO:0000313" key="5">
    <source>
        <dbReference type="EMBL" id="SHG36852.1"/>
    </source>
</evidence>
<comment type="pathway">
    <text evidence="1">Metabolic intermediate biosynthesis; chorismate biosynthesis; chorismate from D-erythrose 4-phosphate and phosphoenolpyruvate: step 4/7.</text>
</comment>
<reference evidence="6" key="2">
    <citation type="submission" date="2016-11" db="EMBL/GenBank/DDBJ databases">
        <authorList>
            <person name="Jaros S."/>
            <person name="Januszkiewicz K."/>
            <person name="Wedrychowicz H."/>
        </authorList>
    </citation>
    <scope>NUCLEOTIDE SEQUENCE [LARGE SCALE GENOMIC DNA]</scope>
    <source>
        <strain evidence="6">DSM 4029</strain>
    </source>
</reference>
<reference evidence="4 7" key="3">
    <citation type="journal article" date="2019" name="Nat. Med.">
        <title>A library of human gut bacterial isolates paired with longitudinal multiomics data enables mechanistic microbiome research.</title>
        <authorList>
            <person name="Poyet M."/>
            <person name="Groussin M."/>
            <person name="Gibbons S.M."/>
            <person name="Avila-Pacheco J."/>
            <person name="Jiang X."/>
            <person name="Kearney S.M."/>
            <person name="Perrotta A.R."/>
            <person name="Berdy B."/>
            <person name="Zhao S."/>
            <person name="Lieberman T.D."/>
            <person name="Swanson P.K."/>
            <person name="Smith M."/>
            <person name="Roesemann S."/>
            <person name="Alexander J.E."/>
            <person name="Rich S.A."/>
            <person name="Livny J."/>
            <person name="Vlamakis H."/>
            <person name="Clish C."/>
            <person name="Bullock K."/>
            <person name="Deik A."/>
            <person name="Scott J."/>
            <person name="Pierce K.A."/>
            <person name="Xavier R.J."/>
            <person name="Alm E.J."/>
        </authorList>
    </citation>
    <scope>NUCLEOTIDE SEQUENCE [LARGE SCALE GENOMIC DNA]</scope>
    <source>
        <strain evidence="4 7">BIOML-A2</strain>
    </source>
</reference>
<dbReference type="InterPro" id="IPR013708">
    <property type="entry name" value="Shikimate_DH-bd_N"/>
</dbReference>
<dbReference type="InterPro" id="IPR036291">
    <property type="entry name" value="NAD(P)-bd_dom_sf"/>
</dbReference>
<evidence type="ECO:0000313" key="4">
    <source>
        <dbReference type="EMBL" id="MZL70563.1"/>
    </source>
</evidence>
<dbReference type="Proteomes" id="UP000474718">
    <property type="component" value="Unassembled WGS sequence"/>
</dbReference>
<dbReference type="EMBL" id="WWVX01000008">
    <property type="protein sequence ID" value="MZL70563.1"/>
    <property type="molecule type" value="Genomic_DNA"/>
</dbReference>
<protein>
    <submittedName>
        <fullName evidence="5">Shikimate dehydrogenase</fullName>
    </submittedName>
</protein>
<reference evidence="5" key="1">
    <citation type="submission" date="2016-11" db="EMBL/GenBank/DDBJ databases">
        <authorList>
            <person name="Varghese N."/>
            <person name="Submissions S."/>
        </authorList>
    </citation>
    <scope>NUCLEOTIDE SEQUENCE</scope>
    <source>
        <strain evidence="5">DSM 4029</strain>
    </source>
</reference>
<dbReference type="InterPro" id="IPR022893">
    <property type="entry name" value="Shikimate_DH_fam"/>
</dbReference>
<dbReference type="SUPFAM" id="SSF51735">
    <property type="entry name" value="NAD(P)-binding Rossmann-fold domains"/>
    <property type="match status" value="1"/>
</dbReference>
<dbReference type="GO" id="GO:0019632">
    <property type="term" value="P:shikimate metabolic process"/>
    <property type="evidence" value="ECO:0007669"/>
    <property type="project" value="TreeGrafter"/>
</dbReference>
<gene>
    <name evidence="4" type="ORF">GT747_12470</name>
    <name evidence="5" type="ORF">SAMN05444424_2269</name>
</gene>
<organism evidence="5 6">
    <name type="scientific">Bittarella massiliensis</name>
    <name type="common">ex Durand et al. 2017</name>
    <dbReference type="NCBI Taxonomy" id="1720313"/>
    <lineage>
        <taxon>Bacteria</taxon>
        <taxon>Bacillati</taxon>
        <taxon>Bacillota</taxon>
        <taxon>Clostridia</taxon>
        <taxon>Eubacteriales</taxon>
        <taxon>Oscillospiraceae</taxon>
        <taxon>Bittarella (ex Durand et al. 2017)</taxon>
    </lineage>
</organism>
<dbReference type="GO" id="GO:0004764">
    <property type="term" value="F:shikimate 3-dehydrogenase (NADP+) activity"/>
    <property type="evidence" value="ECO:0007669"/>
    <property type="project" value="InterPro"/>
</dbReference>
<evidence type="ECO:0000313" key="6">
    <source>
        <dbReference type="Proteomes" id="UP000184089"/>
    </source>
</evidence>
<evidence type="ECO:0000259" key="3">
    <source>
        <dbReference type="Pfam" id="PF08501"/>
    </source>
</evidence>
<dbReference type="RefSeq" id="WP_021659668.1">
    <property type="nucleotide sequence ID" value="NZ_FQVY01000003.1"/>
</dbReference>
<dbReference type="PANTHER" id="PTHR21089:SF1">
    <property type="entry name" value="BIFUNCTIONAL 3-DEHYDROQUINATE DEHYDRATASE_SHIKIMATE DEHYDROGENASE, CHLOROPLASTIC"/>
    <property type="match status" value="1"/>
</dbReference>
<accession>A0AAQ1MEU1</accession>
<dbReference type="Gene3D" id="3.40.50.720">
    <property type="entry name" value="NAD(P)-binding Rossmann-like Domain"/>
    <property type="match status" value="1"/>
</dbReference>
<name>A0AAQ1MEU1_9FIRM</name>
<dbReference type="GO" id="GO:0009073">
    <property type="term" value="P:aromatic amino acid family biosynthetic process"/>
    <property type="evidence" value="ECO:0007669"/>
    <property type="project" value="UniProtKB-KW"/>
</dbReference>
<evidence type="ECO:0000256" key="2">
    <source>
        <dbReference type="ARBA" id="ARBA00023141"/>
    </source>
</evidence>